<organism evidence="2 3">
    <name type="scientific">Moniliophthora roreri</name>
    <name type="common">Frosty pod rot fungus</name>
    <name type="synonym">Monilia roreri</name>
    <dbReference type="NCBI Taxonomy" id="221103"/>
    <lineage>
        <taxon>Eukaryota</taxon>
        <taxon>Fungi</taxon>
        <taxon>Dikarya</taxon>
        <taxon>Basidiomycota</taxon>
        <taxon>Agaricomycotina</taxon>
        <taxon>Agaricomycetes</taxon>
        <taxon>Agaricomycetidae</taxon>
        <taxon>Agaricales</taxon>
        <taxon>Marasmiineae</taxon>
        <taxon>Marasmiaceae</taxon>
        <taxon>Moniliophthora</taxon>
    </lineage>
</organism>
<feature type="chain" id="PRO_5006902020" description="Secreted protein" evidence="1">
    <location>
        <begin position="26"/>
        <end position="75"/>
    </location>
</feature>
<keyword evidence="1" id="KW-0732">Signal</keyword>
<feature type="signal peptide" evidence="1">
    <location>
        <begin position="1"/>
        <end position="25"/>
    </location>
</feature>
<dbReference type="EMBL" id="LATX01001774">
    <property type="protein sequence ID" value="KTB38269.1"/>
    <property type="molecule type" value="Genomic_DNA"/>
</dbReference>
<evidence type="ECO:0008006" key="4">
    <source>
        <dbReference type="Google" id="ProtNLM"/>
    </source>
</evidence>
<dbReference type="AlphaFoldDB" id="A0A0W0FPS3"/>
<sequence>MLSKSYLPFFLLSLISLSVASPLAAVPDNEPDVVARVVQNRFWKREPNVAYWREDDSSELDERDPFTPGWKRVLN</sequence>
<comment type="caution">
    <text evidence="2">The sequence shown here is derived from an EMBL/GenBank/DDBJ whole genome shotgun (WGS) entry which is preliminary data.</text>
</comment>
<accession>A0A0W0FPS3</accession>
<protein>
    <recommendedName>
        <fullName evidence="4">Secreted protein</fullName>
    </recommendedName>
</protein>
<gene>
    <name evidence="2" type="ORF">WG66_9236</name>
</gene>
<evidence type="ECO:0000256" key="1">
    <source>
        <dbReference type="SAM" id="SignalP"/>
    </source>
</evidence>
<evidence type="ECO:0000313" key="2">
    <source>
        <dbReference type="EMBL" id="KTB38269.1"/>
    </source>
</evidence>
<dbReference type="Proteomes" id="UP000054988">
    <property type="component" value="Unassembled WGS sequence"/>
</dbReference>
<evidence type="ECO:0000313" key="3">
    <source>
        <dbReference type="Proteomes" id="UP000054988"/>
    </source>
</evidence>
<proteinExistence type="predicted"/>
<name>A0A0W0FPS3_MONRR</name>
<reference evidence="2 3" key="1">
    <citation type="submission" date="2015-12" db="EMBL/GenBank/DDBJ databases">
        <title>Draft genome sequence of Moniliophthora roreri, the causal agent of frosty pod rot of cacao.</title>
        <authorList>
            <person name="Aime M.C."/>
            <person name="Diaz-Valderrama J.R."/>
            <person name="Kijpornyongpan T."/>
            <person name="Phillips-Mora W."/>
        </authorList>
    </citation>
    <scope>NUCLEOTIDE SEQUENCE [LARGE SCALE GENOMIC DNA]</scope>
    <source>
        <strain evidence="2 3">MCA 2952</strain>
    </source>
</reference>